<dbReference type="Proteomes" id="UP000000763">
    <property type="component" value="Chromosome 3"/>
</dbReference>
<feature type="compositionally biased region" description="Acidic residues" evidence="1">
    <location>
        <begin position="65"/>
        <end position="85"/>
    </location>
</feature>
<reference evidence="3" key="2">
    <citation type="journal article" date="2008" name="Nucleic Acids Res.">
        <title>The rice annotation project database (RAP-DB): 2008 update.</title>
        <authorList>
            <consortium name="The rice annotation project (RAP)"/>
        </authorList>
    </citation>
    <scope>GENOME REANNOTATION</scope>
    <source>
        <strain evidence="3">cv. Nipponbare</strain>
    </source>
</reference>
<organism evidence="2 3">
    <name type="scientific">Oryza sativa subsp. japonica</name>
    <name type="common">Rice</name>
    <dbReference type="NCBI Taxonomy" id="39947"/>
    <lineage>
        <taxon>Eukaryota</taxon>
        <taxon>Viridiplantae</taxon>
        <taxon>Streptophyta</taxon>
        <taxon>Embryophyta</taxon>
        <taxon>Tracheophyta</taxon>
        <taxon>Spermatophyta</taxon>
        <taxon>Magnoliopsida</taxon>
        <taxon>Liliopsida</taxon>
        <taxon>Poales</taxon>
        <taxon>Poaceae</taxon>
        <taxon>BOP clade</taxon>
        <taxon>Oryzoideae</taxon>
        <taxon>Oryzeae</taxon>
        <taxon>Oryzinae</taxon>
        <taxon>Oryza</taxon>
        <taxon>Oryza sativa</taxon>
    </lineage>
</organism>
<evidence type="ECO:0000256" key="1">
    <source>
        <dbReference type="SAM" id="MobiDB-lite"/>
    </source>
</evidence>
<evidence type="ECO:0000313" key="2">
    <source>
        <dbReference type="EMBL" id="AAP68362.1"/>
    </source>
</evidence>
<reference evidence="3" key="1">
    <citation type="journal article" date="2005" name="Nature">
        <title>The map-based sequence of the rice genome.</title>
        <authorList>
            <consortium name="International rice genome sequencing project (IRGSP)"/>
            <person name="Matsumoto T."/>
            <person name="Wu J."/>
            <person name="Kanamori H."/>
            <person name="Katayose Y."/>
            <person name="Fujisawa M."/>
            <person name="Namiki N."/>
            <person name="Mizuno H."/>
            <person name="Yamamoto K."/>
            <person name="Antonio B.A."/>
            <person name="Baba T."/>
            <person name="Sakata K."/>
            <person name="Nagamura Y."/>
            <person name="Aoki H."/>
            <person name="Arikawa K."/>
            <person name="Arita K."/>
            <person name="Bito T."/>
            <person name="Chiden Y."/>
            <person name="Fujitsuka N."/>
            <person name="Fukunaka R."/>
            <person name="Hamada M."/>
            <person name="Harada C."/>
            <person name="Hayashi A."/>
            <person name="Hijishita S."/>
            <person name="Honda M."/>
            <person name="Hosokawa S."/>
            <person name="Ichikawa Y."/>
            <person name="Idonuma A."/>
            <person name="Iijima M."/>
            <person name="Ikeda M."/>
            <person name="Ikeno M."/>
            <person name="Ito K."/>
            <person name="Ito S."/>
            <person name="Ito T."/>
            <person name="Ito Y."/>
            <person name="Ito Y."/>
            <person name="Iwabuchi A."/>
            <person name="Kamiya K."/>
            <person name="Karasawa W."/>
            <person name="Kurita K."/>
            <person name="Katagiri S."/>
            <person name="Kikuta A."/>
            <person name="Kobayashi H."/>
            <person name="Kobayashi N."/>
            <person name="Machita K."/>
            <person name="Maehara T."/>
            <person name="Masukawa M."/>
            <person name="Mizubayashi T."/>
            <person name="Mukai Y."/>
            <person name="Nagasaki H."/>
            <person name="Nagata Y."/>
            <person name="Naito S."/>
            <person name="Nakashima M."/>
            <person name="Nakama Y."/>
            <person name="Nakamichi Y."/>
            <person name="Nakamura M."/>
            <person name="Meguro A."/>
            <person name="Negishi M."/>
            <person name="Ohta I."/>
            <person name="Ohta T."/>
            <person name="Okamoto M."/>
            <person name="Ono N."/>
            <person name="Saji S."/>
            <person name="Sakaguchi M."/>
            <person name="Sakai K."/>
            <person name="Shibata M."/>
            <person name="Shimokawa T."/>
            <person name="Song J."/>
            <person name="Takazaki Y."/>
            <person name="Terasawa K."/>
            <person name="Tsugane M."/>
            <person name="Tsuji K."/>
            <person name="Ueda S."/>
            <person name="Waki K."/>
            <person name="Yamagata H."/>
            <person name="Yamamoto M."/>
            <person name="Yamamoto S."/>
            <person name="Yamane H."/>
            <person name="Yoshiki S."/>
            <person name="Yoshihara R."/>
            <person name="Yukawa K."/>
            <person name="Zhong H."/>
            <person name="Yano M."/>
            <person name="Yuan Q."/>
            <person name="Ouyang S."/>
            <person name="Liu J."/>
            <person name="Jones K.M."/>
            <person name="Gansberger K."/>
            <person name="Moffat K."/>
            <person name="Hill J."/>
            <person name="Bera J."/>
            <person name="Fadrosh D."/>
            <person name="Jin S."/>
            <person name="Johri S."/>
            <person name="Kim M."/>
            <person name="Overton L."/>
            <person name="Reardon M."/>
            <person name="Tsitrin T."/>
            <person name="Vuong H."/>
            <person name="Weaver B."/>
            <person name="Ciecko A."/>
            <person name="Tallon L."/>
            <person name="Jackson J."/>
            <person name="Pai G."/>
            <person name="Aken S.V."/>
            <person name="Utterback T."/>
            <person name="Reidmuller S."/>
            <person name="Feldblyum T."/>
            <person name="Hsiao J."/>
            <person name="Zismann V."/>
            <person name="Iobst S."/>
            <person name="de Vazeille A.R."/>
            <person name="Buell C.R."/>
            <person name="Ying K."/>
            <person name="Li Y."/>
            <person name="Lu T."/>
            <person name="Huang Y."/>
            <person name="Zhao Q."/>
            <person name="Feng Q."/>
            <person name="Zhang L."/>
            <person name="Zhu J."/>
            <person name="Weng Q."/>
            <person name="Mu J."/>
            <person name="Lu Y."/>
            <person name="Fan D."/>
            <person name="Liu Y."/>
            <person name="Guan J."/>
            <person name="Zhang Y."/>
            <person name="Yu S."/>
            <person name="Liu X."/>
            <person name="Zhang Y."/>
            <person name="Hong G."/>
            <person name="Han B."/>
            <person name="Choisne N."/>
            <person name="Demange N."/>
            <person name="Orjeda G."/>
            <person name="Samain S."/>
            <person name="Cattolico L."/>
            <person name="Pelletier E."/>
            <person name="Couloux A."/>
            <person name="Segurens B."/>
            <person name="Wincker P."/>
            <person name="D'Hont A."/>
            <person name="Scarpelli C."/>
            <person name="Weissenbach J."/>
            <person name="Salanoubat M."/>
            <person name="Quetier F."/>
            <person name="Yu Y."/>
            <person name="Kim H.R."/>
            <person name="Rambo T."/>
            <person name="Currie J."/>
            <person name="Collura K."/>
            <person name="Luo M."/>
            <person name="Yang T."/>
            <person name="Ammiraju J.S.S."/>
            <person name="Engler F."/>
            <person name="Soderlund C."/>
            <person name="Wing R.A."/>
            <person name="Palmer L.E."/>
            <person name="de la Bastide M."/>
            <person name="Spiegel L."/>
            <person name="Nascimento L."/>
            <person name="Zutavern T."/>
            <person name="O'Shaughnessy A."/>
            <person name="Dike S."/>
            <person name="Dedhia N."/>
            <person name="Preston R."/>
            <person name="Balija V."/>
            <person name="McCombie W.R."/>
            <person name="Chow T."/>
            <person name="Chen H."/>
            <person name="Chung M."/>
            <person name="Chen C."/>
            <person name="Shaw J."/>
            <person name="Wu H."/>
            <person name="Hsiao K."/>
            <person name="Chao Y."/>
            <person name="Chu M."/>
            <person name="Cheng C."/>
            <person name="Hour A."/>
            <person name="Lee P."/>
            <person name="Lin S."/>
            <person name="Lin Y."/>
            <person name="Liou J."/>
            <person name="Liu S."/>
            <person name="Hsing Y."/>
            <person name="Raghuvanshi S."/>
            <person name="Mohanty A."/>
            <person name="Bharti A.K."/>
            <person name="Gaur A."/>
            <person name="Gupta V."/>
            <person name="Kumar D."/>
            <person name="Ravi V."/>
            <person name="Vij S."/>
            <person name="Kapur A."/>
            <person name="Khurana P."/>
            <person name="Khurana P."/>
            <person name="Khurana J.P."/>
            <person name="Tyagi A.K."/>
            <person name="Gaikwad K."/>
            <person name="Singh A."/>
            <person name="Dalal V."/>
            <person name="Srivastava S."/>
            <person name="Dixit A."/>
            <person name="Pal A.K."/>
            <person name="Ghazi I.A."/>
            <person name="Yadav M."/>
            <person name="Pandit A."/>
            <person name="Bhargava A."/>
            <person name="Sureshbabu K."/>
            <person name="Batra K."/>
            <person name="Sharma T.R."/>
            <person name="Mohapatra T."/>
            <person name="Singh N.K."/>
            <person name="Messing J."/>
            <person name="Nelson A.B."/>
            <person name="Fuks G."/>
            <person name="Kavchok S."/>
            <person name="Keizer G."/>
            <person name="Linton E."/>
            <person name="Llaca V."/>
            <person name="Song R."/>
            <person name="Tanyolac B."/>
            <person name="Young S."/>
            <person name="Ho-Il K."/>
            <person name="Hahn J.H."/>
            <person name="Sangsakoo G."/>
            <person name="Vanavichit A."/>
            <person name="de Mattos Luiz.A.T."/>
            <person name="Zimmer P.D."/>
            <person name="Malone G."/>
            <person name="Dellagostin O."/>
            <person name="de Oliveira A.C."/>
            <person name="Bevan M."/>
            <person name="Bancroft I."/>
            <person name="Minx P."/>
            <person name="Cordum H."/>
            <person name="Wilson R."/>
            <person name="Cheng Z."/>
            <person name="Jin W."/>
            <person name="Jiang J."/>
            <person name="Leong S.A."/>
            <person name="Iwama H."/>
            <person name="Gojobori T."/>
            <person name="Itoh T."/>
            <person name="Niimura Y."/>
            <person name="Fujii Y."/>
            <person name="Habara T."/>
            <person name="Sakai H."/>
            <person name="Sato Y."/>
            <person name="Wilson G."/>
            <person name="Kumar K."/>
            <person name="McCouch S."/>
            <person name="Juretic N."/>
            <person name="Hoen D."/>
            <person name="Wright S."/>
            <person name="Bruskiewich R."/>
            <person name="Bureau T."/>
            <person name="Miyao A."/>
            <person name="Hirochika H."/>
            <person name="Nishikawa T."/>
            <person name="Kadowaki K."/>
            <person name="Sugiura M."/>
            <person name="Burr B."/>
            <person name="Sasaki T."/>
        </authorList>
    </citation>
    <scope>NUCLEOTIDE SEQUENCE [LARGE SCALE GENOMIC DNA]</scope>
    <source>
        <strain evidence="3">cv. Nipponbare</strain>
    </source>
</reference>
<dbReference type="EMBL" id="AC135225">
    <property type="protein sequence ID" value="AAP68362.1"/>
    <property type="molecule type" value="Genomic_DNA"/>
</dbReference>
<protein>
    <submittedName>
        <fullName evidence="2">Uncharacterized protein</fullName>
    </submittedName>
</protein>
<accession>Q7Y022</accession>
<sequence>MPSIQHPLTVLDHRITKKEQATWEDLEDLKTRFPGLPAWGQAGFQGVGIVRNTPSNAKVAVQKDTEEEIRPDESEEQEEEAEAPVESDGAKQGGGEQDLVAKRRSSRPIKPNPRYQVSQWVA</sequence>
<evidence type="ECO:0000313" key="3">
    <source>
        <dbReference type="Proteomes" id="UP000000763"/>
    </source>
</evidence>
<proteinExistence type="predicted"/>
<dbReference type="AlphaFoldDB" id="Q7Y022"/>
<feature type="region of interest" description="Disordered" evidence="1">
    <location>
        <begin position="56"/>
        <end position="122"/>
    </location>
</feature>
<gene>
    <name evidence="2" type="primary">OJ1112_G08.19</name>
</gene>
<name>Q7Y022_ORYSJ</name>